<feature type="region of interest" description="Disordered" evidence="1">
    <location>
        <begin position="1"/>
        <end position="24"/>
    </location>
</feature>
<accession>A0ABW4NNP0</accession>
<comment type="caution">
    <text evidence="2">The sequence shown here is derived from an EMBL/GenBank/DDBJ whole genome shotgun (WGS) entry which is preliminary data.</text>
</comment>
<dbReference type="EMBL" id="JBHUFF010000013">
    <property type="protein sequence ID" value="MFD1799376.1"/>
    <property type="molecule type" value="Genomic_DNA"/>
</dbReference>
<organism evidence="2 3">
    <name type="scientific">Carnobacterium antarcticum</name>
    <dbReference type="NCBI Taxonomy" id="2126436"/>
    <lineage>
        <taxon>Bacteria</taxon>
        <taxon>Bacillati</taxon>
        <taxon>Bacillota</taxon>
        <taxon>Bacilli</taxon>
        <taxon>Lactobacillales</taxon>
        <taxon>Carnobacteriaceae</taxon>
        <taxon>Carnobacterium</taxon>
    </lineage>
</organism>
<reference evidence="3" key="1">
    <citation type="journal article" date="2019" name="Int. J. Syst. Evol. Microbiol.">
        <title>The Global Catalogue of Microorganisms (GCM) 10K type strain sequencing project: providing services to taxonomists for standard genome sequencing and annotation.</title>
        <authorList>
            <consortium name="The Broad Institute Genomics Platform"/>
            <consortium name="The Broad Institute Genome Sequencing Center for Infectious Disease"/>
            <person name="Wu L."/>
            <person name="Ma J."/>
        </authorList>
    </citation>
    <scope>NUCLEOTIDE SEQUENCE [LARGE SCALE GENOMIC DNA]</scope>
    <source>
        <strain evidence="3">KCTC 42143</strain>
    </source>
</reference>
<proteinExistence type="predicted"/>
<sequence length="121" mass="13727">MANKNIKQPQDFKRKASKAATNPKATQQDFLELLTSIREEKDLDQMQELFVSIFSMYGLTTDEVAALLFSTMRQVLHEQQNKDMLADKFSIDVTKLGAEGVLRVQRALLSAYLDKVNTNEA</sequence>
<evidence type="ECO:0000313" key="3">
    <source>
        <dbReference type="Proteomes" id="UP001597285"/>
    </source>
</evidence>
<dbReference type="RefSeq" id="WP_058918424.1">
    <property type="nucleotide sequence ID" value="NZ_JBHSQC010000025.1"/>
</dbReference>
<evidence type="ECO:0000313" key="2">
    <source>
        <dbReference type="EMBL" id="MFD1799376.1"/>
    </source>
</evidence>
<evidence type="ECO:0000256" key="1">
    <source>
        <dbReference type="SAM" id="MobiDB-lite"/>
    </source>
</evidence>
<dbReference type="Proteomes" id="UP001597285">
    <property type="component" value="Unassembled WGS sequence"/>
</dbReference>
<keyword evidence="3" id="KW-1185">Reference proteome</keyword>
<gene>
    <name evidence="2" type="ORF">ACFSBK_05870</name>
</gene>
<protein>
    <submittedName>
        <fullName evidence="2">Uncharacterized protein</fullName>
    </submittedName>
</protein>
<name>A0ABW4NNP0_9LACT</name>